<dbReference type="EMBL" id="RKLR01000005">
    <property type="protein sequence ID" value="MBX0324207.1"/>
    <property type="molecule type" value="Genomic_DNA"/>
</dbReference>
<comment type="caution">
    <text evidence="3">The sequence shown here is derived from an EMBL/GenBank/DDBJ whole genome shotgun (WGS) entry which is preliminary data.</text>
</comment>
<comment type="similarity">
    <text evidence="1">Belongs to the short-chain dehydrogenases/reductases (SDR) family.</text>
</comment>
<organism evidence="3 4">
    <name type="scientific">Haloarcula rubra</name>
    <dbReference type="NCBI Taxonomy" id="2487747"/>
    <lineage>
        <taxon>Archaea</taxon>
        <taxon>Methanobacteriati</taxon>
        <taxon>Methanobacteriota</taxon>
        <taxon>Stenosarchaea group</taxon>
        <taxon>Halobacteria</taxon>
        <taxon>Halobacteriales</taxon>
        <taxon>Haloarculaceae</taxon>
        <taxon>Haloarcula</taxon>
    </lineage>
</organism>
<dbReference type="RefSeq" id="WP_220619165.1">
    <property type="nucleotide sequence ID" value="NZ_RKLR01000005.1"/>
</dbReference>
<evidence type="ECO:0000256" key="1">
    <source>
        <dbReference type="ARBA" id="ARBA00006484"/>
    </source>
</evidence>
<dbReference type="NCBIfam" id="NF005559">
    <property type="entry name" value="PRK07231.1"/>
    <property type="match status" value="1"/>
</dbReference>
<feature type="domain" description="Ketoreductase" evidence="2">
    <location>
        <begin position="18"/>
        <end position="199"/>
    </location>
</feature>
<dbReference type="AlphaFoldDB" id="A0AAW4PVB5"/>
<dbReference type="SMART" id="SM00822">
    <property type="entry name" value="PKS_KR"/>
    <property type="match status" value="1"/>
</dbReference>
<dbReference type="Pfam" id="PF13561">
    <property type="entry name" value="adh_short_C2"/>
    <property type="match status" value="1"/>
</dbReference>
<dbReference type="PRINTS" id="PR00080">
    <property type="entry name" value="SDRFAMILY"/>
</dbReference>
<dbReference type="Proteomes" id="UP001430377">
    <property type="component" value="Unassembled WGS sequence"/>
</dbReference>
<dbReference type="SUPFAM" id="SSF51735">
    <property type="entry name" value="NAD(P)-binding Rossmann-fold domains"/>
    <property type="match status" value="1"/>
</dbReference>
<accession>A0AAW4PVB5</accession>
<dbReference type="InterPro" id="IPR057326">
    <property type="entry name" value="KR_dom"/>
</dbReference>
<dbReference type="InterPro" id="IPR050259">
    <property type="entry name" value="SDR"/>
</dbReference>
<name>A0AAW4PVB5_9EURY</name>
<dbReference type="InterPro" id="IPR036291">
    <property type="entry name" value="NAD(P)-bd_dom_sf"/>
</dbReference>
<sequence length="271" mass="28914">MVSTDPTANAVPNRHEQRVVVVTGSTRGIGEGVARRFAAEGASVIVTGRSRDPGEAVAASIREDGGEATFVGADVRDPAEIEALVDHTVAEYGRVDVLVNNAGVQTETTASEATLSDWEFVVETDFRSFWLCAKHAVEAMPEGGTILNVSSNHAFLTMPGLFPYNAVKAGINGLTRAMALELGPQGITVNTVNPGWVEIERTREELGDDYEYTEQIHPVGRLGTPADVAGVAAFLASDDATFVTGESVLVDGGRSQVMQDELYREYRADAE</sequence>
<dbReference type="PRINTS" id="PR00081">
    <property type="entry name" value="GDHRDH"/>
</dbReference>
<dbReference type="FunFam" id="3.40.50.720:FF:000084">
    <property type="entry name" value="Short-chain dehydrogenase reductase"/>
    <property type="match status" value="1"/>
</dbReference>
<proteinExistence type="inferred from homology"/>
<gene>
    <name evidence="3" type="ORF">EGH21_14305</name>
</gene>
<evidence type="ECO:0000259" key="2">
    <source>
        <dbReference type="SMART" id="SM00822"/>
    </source>
</evidence>
<keyword evidence="4" id="KW-1185">Reference proteome</keyword>
<dbReference type="PANTHER" id="PTHR42879">
    <property type="entry name" value="3-OXOACYL-(ACYL-CARRIER-PROTEIN) REDUCTASE"/>
    <property type="match status" value="1"/>
</dbReference>
<evidence type="ECO:0000313" key="4">
    <source>
        <dbReference type="Proteomes" id="UP001430377"/>
    </source>
</evidence>
<evidence type="ECO:0000313" key="3">
    <source>
        <dbReference type="EMBL" id="MBX0324207.1"/>
    </source>
</evidence>
<protein>
    <submittedName>
        <fullName evidence="3">SDR family oxidoreductase</fullName>
    </submittedName>
</protein>
<dbReference type="Gene3D" id="3.40.50.720">
    <property type="entry name" value="NAD(P)-binding Rossmann-like Domain"/>
    <property type="match status" value="1"/>
</dbReference>
<dbReference type="CDD" id="cd05233">
    <property type="entry name" value="SDR_c"/>
    <property type="match status" value="1"/>
</dbReference>
<dbReference type="InterPro" id="IPR002347">
    <property type="entry name" value="SDR_fam"/>
</dbReference>
<reference evidence="3 4" key="1">
    <citation type="submission" date="2021-06" db="EMBL/GenBank/DDBJ databases">
        <title>Halomicroarcula sp. a new haloarchaeum isolated from saline soil.</title>
        <authorList>
            <person name="Duran-Viseras A."/>
            <person name="Sanchez-Porro C."/>
            <person name="Ventosa A."/>
        </authorList>
    </citation>
    <scope>NUCLEOTIDE SEQUENCE [LARGE SCALE GENOMIC DNA]</scope>
    <source>
        <strain evidence="3 4">F13</strain>
    </source>
</reference>